<dbReference type="InterPro" id="IPR036397">
    <property type="entry name" value="RNaseH_sf"/>
</dbReference>
<dbReference type="GO" id="GO:0003723">
    <property type="term" value="F:RNA binding"/>
    <property type="evidence" value="ECO:0007669"/>
    <property type="project" value="UniProtKB-UniRule"/>
</dbReference>
<feature type="domain" description="RRM" evidence="7">
    <location>
        <begin position="325"/>
        <end position="407"/>
    </location>
</feature>
<keyword evidence="9" id="KW-1185">Reference proteome</keyword>
<dbReference type="InterPro" id="IPR012677">
    <property type="entry name" value="Nucleotide-bd_a/b_plait_sf"/>
</dbReference>
<sequence length="737" mass="82004">MMSSHILVIFCATAGKNGEELGVDEEQIVLFVYLLFDITNCKVVAVQQHYVKPQPNELSETVLTEDCKQETGLQEETIKNSQPMEHVLDEFDRFLSSKGVHPEHGGKTFCILTDGQAHLRQCLHPEASNKNITLPTYFHKFYDLRKEFKKFYKTDNITNIKAMLDYLGIQEVHSVEYGVRQCQEMASVLHRLVNDGHSFSDPEVINERLEPGICSKTDVVDDETVVRARGLPWQSSDQDIARFFKGLNIAKGGVALCLSPQGRRNGEALVRFDTEEHRDLALKRHKHHIGQRYIEVYKATGKDFVNVAGGTNTEAQAFLSRGGEVIIRMRGLPFTATAQQVLEFFAREPSVNVLDGEEGILFVHYPDGRSTGDAFVMLSSEEEATAALKKHREIMGTRYIEIFKSTTAEVQQVLNRSMDPRNPEPPETTLPPLIAQLPPQAQLPYIPQNLITSGTRRDCIRLRNLPAGAQVTDILTFLGEYSQFIIYQGVHMVYTAQGEPSGEAFIQMDSEESAQLTTLNRSKRQMTFAQKKRIIDVIQCSGEDMNLVLTNGLPTTPAIPQPAAIHAHAPILQRQMITPSNLISAAPTLIPNHTSSLSSLTHASLPLAPLPQPFPATAAFPPTMTAIPAAPRPTYLPQIVYWYPSPPMSPQTLLTHTGPCVLLMRGLPANVTVQDILNFFQGFPEVTPEGIQLQVFPDGRPSGDAIITFLTRPEAERAIAQRGKHTIGQNVIELFMA</sequence>
<dbReference type="FunFam" id="3.30.70.330:FF:000041">
    <property type="entry name" value="Epithelial splicing regulatory protein 1"/>
    <property type="match status" value="1"/>
</dbReference>
<dbReference type="Pfam" id="PF00076">
    <property type="entry name" value="RRM_1"/>
    <property type="match status" value="1"/>
</dbReference>
<dbReference type="AlphaFoldDB" id="A0AA88XHQ3"/>
<dbReference type="PROSITE" id="PS50102">
    <property type="entry name" value="RRM"/>
    <property type="match status" value="2"/>
</dbReference>
<dbReference type="CDD" id="cd06133">
    <property type="entry name" value="ERI-1_3'hExo_like"/>
    <property type="match status" value="1"/>
</dbReference>
<dbReference type="PANTHER" id="PTHR13976">
    <property type="entry name" value="HETEROGENEOUS NUCLEAR RIBONUCLEOPROTEIN-RELATED"/>
    <property type="match status" value="1"/>
</dbReference>
<gene>
    <name evidence="8" type="ORF">FSP39_004993</name>
</gene>
<evidence type="ECO:0000256" key="6">
    <source>
        <dbReference type="PROSITE-ProRule" id="PRU00176"/>
    </source>
</evidence>
<keyword evidence="3" id="KW-0677">Repeat</keyword>
<keyword evidence="4 6" id="KW-0694">RNA-binding</keyword>
<protein>
    <recommendedName>
        <fullName evidence="7">RRM domain-containing protein</fullName>
    </recommendedName>
</protein>
<evidence type="ECO:0000256" key="1">
    <source>
        <dbReference type="ARBA" id="ARBA00008866"/>
    </source>
</evidence>
<keyword evidence="5" id="KW-0508">mRNA splicing</keyword>
<evidence type="ECO:0000256" key="4">
    <source>
        <dbReference type="ARBA" id="ARBA00022884"/>
    </source>
</evidence>
<proteinExistence type="inferred from homology"/>
<dbReference type="InterPro" id="IPR035979">
    <property type="entry name" value="RBD_domain_sf"/>
</dbReference>
<dbReference type="InterPro" id="IPR050666">
    <property type="entry name" value="ESRP"/>
</dbReference>
<dbReference type="InterPro" id="IPR047201">
    <property type="entry name" value="ERI-1_3'hExo-like"/>
</dbReference>
<dbReference type="InterPro" id="IPR012337">
    <property type="entry name" value="RNaseH-like_sf"/>
</dbReference>
<evidence type="ECO:0000313" key="9">
    <source>
        <dbReference type="Proteomes" id="UP001186944"/>
    </source>
</evidence>
<evidence type="ECO:0000313" key="8">
    <source>
        <dbReference type="EMBL" id="KAK3085541.1"/>
    </source>
</evidence>
<name>A0AA88XHQ3_PINIB</name>
<accession>A0AA88XHQ3</accession>
<evidence type="ECO:0000256" key="2">
    <source>
        <dbReference type="ARBA" id="ARBA00022664"/>
    </source>
</evidence>
<dbReference type="InterPro" id="IPR000504">
    <property type="entry name" value="RRM_dom"/>
</dbReference>
<reference evidence="8" key="1">
    <citation type="submission" date="2019-08" db="EMBL/GenBank/DDBJ databases">
        <title>The improved chromosome-level genome for the pearl oyster Pinctada fucata martensii using PacBio sequencing and Hi-C.</title>
        <authorList>
            <person name="Zheng Z."/>
        </authorList>
    </citation>
    <scope>NUCLEOTIDE SEQUENCE</scope>
    <source>
        <strain evidence="8">ZZ-2019</strain>
        <tissue evidence="8">Adductor muscle</tissue>
    </source>
</reference>
<dbReference type="Gene3D" id="3.30.420.10">
    <property type="entry name" value="Ribonuclease H-like superfamily/Ribonuclease H"/>
    <property type="match status" value="1"/>
</dbReference>
<feature type="domain" description="RRM" evidence="7">
    <location>
        <begin position="660"/>
        <end position="737"/>
    </location>
</feature>
<evidence type="ECO:0000256" key="3">
    <source>
        <dbReference type="ARBA" id="ARBA00022737"/>
    </source>
</evidence>
<dbReference type="GO" id="GO:0008380">
    <property type="term" value="P:RNA splicing"/>
    <property type="evidence" value="ECO:0007669"/>
    <property type="project" value="UniProtKB-KW"/>
</dbReference>
<dbReference type="GO" id="GO:0000175">
    <property type="term" value="F:3'-5'-RNA exonuclease activity"/>
    <property type="evidence" value="ECO:0007669"/>
    <property type="project" value="InterPro"/>
</dbReference>
<evidence type="ECO:0000259" key="7">
    <source>
        <dbReference type="PROSITE" id="PS50102"/>
    </source>
</evidence>
<organism evidence="8 9">
    <name type="scientific">Pinctada imbricata</name>
    <name type="common">Atlantic pearl-oyster</name>
    <name type="synonym">Pinctada martensii</name>
    <dbReference type="NCBI Taxonomy" id="66713"/>
    <lineage>
        <taxon>Eukaryota</taxon>
        <taxon>Metazoa</taxon>
        <taxon>Spiralia</taxon>
        <taxon>Lophotrochozoa</taxon>
        <taxon>Mollusca</taxon>
        <taxon>Bivalvia</taxon>
        <taxon>Autobranchia</taxon>
        <taxon>Pteriomorphia</taxon>
        <taxon>Pterioida</taxon>
        <taxon>Pterioidea</taxon>
        <taxon>Pteriidae</taxon>
        <taxon>Pinctada</taxon>
    </lineage>
</organism>
<comment type="caution">
    <text evidence="8">The sequence shown here is derived from an EMBL/GenBank/DDBJ whole genome shotgun (WGS) entry which is preliminary data.</text>
</comment>
<comment type="similarity">
    <text evidence="1">Belongs to the ESRP family.</text>
</comment>
<dbReference type="SMART" id="SM00360">
    <property type="entry name" value="RRM"/>
    <property type="match status" value="4"/>
</dbReference>
<dbReference type="GO" id="GO:0006397">
    <property type="term" value="P:mRNA processing"/>
    <property type="evidence" value="ECO:0007669"/>
    <property type="project" value="UniProtKB-KW"/>
</dbReference>
<dbReference type="Gene3D" id="3.30.70.330">
    <property type="match status" value="4"/>
</dbReference>
<dbReference type="EMBL" id="VSWD01000012">
    <property type="protein sequence ID" value="KAK3085541.1"/>
    <property type="molecule type" value="Genomic_DNA"/>
</dbReference>
<dbReference type="Proteomes" id="UP001186944">
    <property type="component" value="Unassembled WGS sequence"/>
</dbReference>
<keyword evidence="2" id="KW-0507">mRNA processing</keyword>
<dbReference type="SUPFAM" id="SSF54928">
    <property type="entry name" value="RNA-binding domain, RBD"/>
    <property type="match status" value="4"/>
</dbReference>
<dbReference type="SUPFAM" id="SSF53098">
    <property type="entry name" value="Ribonuclease H-like"/>
    <property type="match status" value="1"/>
</dbReference>
<evidence type="ECO:0000256" key="5">
    <source>
        <dbReference type="ARBA" id="ARBA00023187"/>
    </source>
</evidence>